<evidence type="ECO:0000256" key="4">
    <source>
        <dbReference type="ARBA" id="ARBA00023180"/>
    </source>
</evidence>
<dbReference type="AlphaFoldDB" id="A0AAQ3L0Q6"/>
<comment type="similarity">
    <text evidence="1">Belongs to the 'GDSL' lipolytic enzyme family.</text>
</comment>
<dbReference type="Pfam" id="PF00657">
    <property type="entry name" value="Lipase_GDSL"/>
    <property type="match status" value="1"/>
</dbReference>
<proteinExistence type="inferred from homology"/>
<evidence type="ECO:0000313" key="7">
    <source>
        <dbReference type="Proteomes" id="UP001327560"/>
    </source>
</evidence>
<protein>
    <submittedName>
        <fullName evidence="6">GDSL esterase/lipase</fullName>
    </submittedName>
</protein>
<evidence type="ECO:0000313" key="6">
    <source>
        <dbReference type="EMBL" id="WOL15971.1"/>
    </source>
</evidence>
<dbReference type="Proteomes" id="UP001327560">
    <property type="component" value="Chromosome 8"/>
</dbReference>
<accession>A0AAQ3L0Q6</accession>
<dbReference type="PANTHER" id="PTHR22835:SF552">
    <property type="entry name" value="OS05G0133401 PROTEIN"/>
    <property type="match status" value="1"/>
</dbReference>
<dbReference type="InterPro" id="IPR035669">
    <property type="entry name" value="SGNH_plant_lipase-like"/>
</dbReference>
<name>A0AAQ3L0Q6_9LILI</name>
<evidence type="ECO:0000256" key="5">
    <source>
        <dbReference type="SAM" id="SignalP"/>
    </source>
</evidence>
<keyword evidence="7" id="KW-1185">Reference proteome</keyword>
<organism evidence="6 7">
    <name type="scientific">Canna indica</name>
    <name type="common">Indian-shot</name>
    <dbReference type="NCBI Taxonomy" id="4628"/>
    <lineage>
        <taxon>Eukaryota</taxon>
        <taxon>Viridiplantae</taxon>
        <taxon>Streptophyta</taxon>
        <taxon>Embryophyta</taxon>
        <taxon>Tracheophyta</taxon>
        <taxon>Spermatophyta</taxon>
        <taxon>Magnoliopsida</taxon>
        <taxon>Liliopsida</taxon>
        <taxon>Zingiberales</taxon>
        <taxon>Cannaceae</taxon>
        <taxon>Canna</taxon>
    </lineage>
</organism>
<gene>
    <name evidence="6" type="ORF">Cni_G24753</name>
</gene>
<reference evidence="6 7" key="1">
    <citation type="submission" date="2023-10" db="EMBL/GenBank/DDBJ databases">
        <title>Chromosome-scale genome assembly provides insights into flower coloration mechanisms of Canna indica.</title>
        <authorList>
            <person name="Li C."/>
        </authorList>
    </citation>
    <scope>NUCLEOTIDE SEQUENCE [LARGE SCALE GENOMIC DNA]</scope>
    <source>
        <tissue evidence="6">Flower</tissue>
    </source>
</reference>
<sequence>MASETATRNLALLQARAAFVVLLILYLPSAANSKCILFNFGDSNSDTGGMMAGLGFYLNPPAGRLFFHRSTGRFCDGRLYIDFICERLKMSLLSHYLESSGSDFTHGVNFAVAGAAAELTITPFPLSTQVLQFLHFKNRTRELRPRGTSSILSWSMITEEEFTEAIYSIDIGQNDVSYPLSLNMTTADVIQNIPTILSKIRAAILLHQNGARKFWIYNTGPFGCLPQKLALQKKNDSRLDQQGCLADFNNVAQVFNAGLGELCDQLRSEFKNDATIVYTDMYAIKYDLVANHAKYGFDYPLMACCGYGGPPYNYRYRMTCGEPNITACADGSRYISWDGVHNTEAANHIIASKVLSAKYSRPQIKLKDLCRG</sequence>
<feature type="chain" id="PRO_5042853509" evidence="5">
    <location>
        <begin position="34"/>
        <end position="372"/>
    </location>
</feature>
<dbReference type="SUPFAM" id="SSF52266">
    <property type="entry name" value="SGNH hydrolase"/>
    <property type="match status" value="1"/>
</dbReference>
<feature type="signal peptide" evidence="5">
    <location>
        <begin position="1"/>
        <end position="33"/>
    </location>
</feature>
<dbReference type="InterPro" id="IPR036514">
    <property type="entry name" value="SGNH_hydro_sf"/>
</dbReference>
<keyword evidence="2 5" id="KW-0732">Signal</keyword>
<dbReference type="Gene3D" id="3.40.50.1110">
    <property type="entry name" value="SGNH hydrolase"/>
    <property type="match status" value="1"/>
</dbReference>
<dbReference type="GO" id="GO:0016788">
    <property type="term" value="F:hydrolase activity, acting on ester bonds"/>
    <property type="evidence" value="ECO:0007669"/>
    <property type="project" value="InterPro"/>
</dbReference>
<keyword evidence="3" id="KW-0378">Hydrolase</keyword>
<evidence type="ECO:0000256" key="3">
    <source>
        <dbReference type="ARBA" id="ARBA00022801"/>
    </source>
</evidence>
<evidence type="ECO:0000256" key="2">
    <source>
        <dbReference type="ARBA" id="ARBA00022729"/>
    </source>
</evidence>
<dbReference type="EMBL" id="CP136897">
    <property type="protein sequence ID" value="WOL15971.1"/>
    <property type="molecule type" value="Genomic_DNA"/>
</dbReference>
<dbReference type="InterPro" id="IPR001087">
    <property type="entry name" value="GDSL"/>
</dbReference>
<keyword evidence="4" id="KW-0325">Glycoprotein</keyword>
<dbReference type="CDD" id="cd01837">
    <property type="entry name" value="SGNH_plant_lipase_like"/>
    <property type="match status" value="1"/>
</dbReference>
<dbReference type="PANTHER" id="PTHR22835">
    <property type="entry name" value="ZINC FINGER FYVE DOMAIN CONTAINING PROTEIN"/>
    <property type="match status" value="1"/>
</dbReference>
<evidence type="ECO:0000256" key="1">
    <source>
        <dbReference type="ARBA" id="ARBA00008668"/>
    </source>
</evidence>